<reference evidence="2" key="2">
    <citation type="submission" date="2020-09" db="EMBL/GenBank/DDBJ databases">
        <authorList>
            <person name="Sun Q."/>
            <person name="Ohkuma M."/>
        </authorList>
    </citation>
    <scope>NUCLEOTIDE SEQUENCE</scope>
    <source>
        <strain evidence="2">JCM 17251</strain>
    </source>
</reference>
<feature type="transmembrane region" description="Helical" evidence="1">
    <location>
        <begin position="75"/>
        <end position="102"/>
    </location>
</feature>
<evidence type="ECO:0000256" key="1">
    <source>
        <dbReference type="SAM" id="Phobius"/>
    </source>
</evidence>
<name>A0A917XZ20_9BACI</name>
<keyword evidence="1" id="KW-1133">Transmembrane helix</keyword>
<evidence type="ECO:0000313" key="3">
    <source>
        <dbReference type="Proteomes" id="UP000624041"/>
    </source>
</evidence>
<protein>
    <submittedName>
        <fullName evidence="2">Uncharacterized protein</fullName>
    </submittedName>
</protein>
<dbReference type="Proteomes" id="UP000624041">
    <property type="component" value="Unassembled WGS sequence"/>
</dbReference>
<reference evidence="2" key="1">
    <citation type="journal article" date="2014" name="Int. J. Syst. Evol. Microbiol.">
        <title>Complete genome sequence of Corynebacterium casei LMG S-19264T (=DSM 44701T), isolated from a smear-ripened cheese.</title>
        <authorList>
            <consortium name="US DOE Joint Genome Institute (JGI-PGF)"/>
            <person name="Walter F."/>
            <person name="Albersmeier A."/>
            <person name="Kalinowski J."/>
            <person name="Ruckert C."/>
        </authorList>
    </citation>
    <scope>NUCLEOTIDE SEQUENCE</scope>
    <source>
        <strain evidence="2">JCM 17251</strain>
    </source>
</reference>
<organism evidence="2 3">
    <name type="scientific">Oceanobacillus indicireducens</name>
    <dbReference type="NCBI Taxonomy" id="1004261"/>
    <lineage>
        <taxon>Bacteria</taxon>
        <taxon>Bacillati</taxon>
        <taxon>Bacillota</taxon>
        <taxon>Bacilli</taxon>
        <taxon>Bacillales</taxon>
        <taxon>Bacillaceae</taxon>
        <taxon>Oceanobacillus</taxon>
    </lineage>
</organism>
<proteinExistence type="predicted"/>
<sequence>MKRKVLSVILLSMTLIAALLGIYGQDIAYYFEDHLFYEPPFKTLIIVTVTSVSLFLLTLIIEIILLVVQKIKPKVFLTLSITNVVVGFFISWWSLFVLAMWWG</sequence>
<comment type="caution">
    <text evidence="2">The sequence shown here is derived from an EMBL/GenBank/DDBJ whole genome shotgun (WGS) entry which is preliminary data.</text>
</comment>
<gene>
    <name evidence="2" type="ORF">GCM10007971_20820</name>
</gene>
<keyword evidence="1" id="KW-0812">Transmembrane</keyword>
<dbReference type="RefSeq" id="WP_188857103.1">
    <property type="nucleotide sequence ID" value="NZ_BMOS01000012.1"/>
</dbReference>
<evidence type="ECO:0000313" key="2">
    <source>
        <dbReference type="EMBL" id="GGN58592.1"/>
    </source>
</evidence>
<dbReference type="EMBL" id="BMOS01000012">
    <property type="protein sequence ID" value="GGN58592.1"/>
    <property type="molecule type" value="Genomic_DNA"/>
</dbReference>
<feature type="transmembrane region" description="Helical" evidence="1">
    <location>
        <begin position="43"/>
        <end position="68"/>
    </location>
</feature>
<accession>A0A917XZ20</accession>
<keyword evidence="1" id="KW-0472">Membrane</keyword>
<dbReference type="AlphaFoldDB" id="A0A917XZ20"/>
<keyword evidence="3" id="KW-1185">Reference proteome</keyword>